<dbReference type="InterPro" id="IPR006059">
    <property type="entry name" value="SBP"/>
</dbReference>
<keyword evidence="4" id="KW-0732">Signal</keyword>
<dbReference type="AlphaFoldDB" id="A0A916RK81"/>
<proteinExistence type="inferred from homology"/>
<sequence>MLKTMTSIALVLAMATQAQAKTEITVQYVPWMDGIFQALKVAFEEAHPEYQLTFLPPYADYDDGLQQVLRQSITGQMPDVTNQALNRQRTLIDRGIAVDLFPFIAQEANWEDEGFGGPVTEVASNDDGVYGLAVAFSSPVAYYNMDLVRAAVGEIETLPTTWDEMIALAARIDALDDETYGLYTTADEDWIFQSLVYGSGGAMASEDGTEVYFDMEPGAQAFDIFQAMLDEGGMPATSMDSATQLFYAGKMGVFLQSINGLQRHEENIGGRFELKTGLFPRNDPNGTLSAGGNVNMILTTDPERQKAAWDFVRFVSSTEGGKVLVSVSGYMPPNTNVAEEMADFYASNPNQALSLEQLPFLGPWYAFPGDNGLRIHAAITDTLQELMAGQISPDEARQQAAASVNALLR</sequence>
<dbReference type="RefSeq" id="WP_127071911.1">
    <property type="nucleotide sequence ID" value="NZ_BMKB01000005.1"/>
</dbReference>
<evidence type="ECO:0000313" key="5">
    <source>
        <dbReference type="EMBL" id="GGA59482.1"/>
    </source>
</evidence>
<accession>A0A916RK81</accession>
<evidence type="ECO:0000256" key="3">
    <source>
        <dbReference type="ARBA" id="ARBA00022764"/>
    </source>
</evidence>
<dbReference type="Pfam" id="PF13416">
    <property type="entry name" value="SBP_bac_8"/>
    <property type="match status" value="1"/>
</dbReference>
<dbReference type="GO" id="GO:0042597">
    <property type="term" value="C:periplasmic space"/>
    <property type="evidence" value="ECO:0007669"/>
    <property type="project" value="UniProtKB-SubCell"/>
</dbReference>
<dbReference type="InterPro" id="IPR050490">
    <property type="entry name" value="Bact_solute-bd_prot1"/>
</dbReference>
<name>A0A916RK81_9HYPH</name>
<evidence type="ECO:0000256" key="2">
    <source>
        <dbReference type="ARBA" id="ARBA00008520"/>
    </source>
</evidence>
<protein>
    <submittedName>
        <fullName evidence="5">ABC transporter substrate-binding protein</fullName>
    </submittedName>
</protein>
<evidence type="ECO:0000256" key="1">
    <source>
        <dbReference type="ARBA" id="ARBA00004418"/>
    </source>
</evidence>
<keyword evidence="3" id="KW-0574">Periplasm</keyword>
<dbReference type="SUPFAM" id="SSF53850">
    <property type="entry name" value="Periplasmic binding protein-like II"/>
    <property type="match status" value="1"/>
</dbReference>
<organism evidence="5 6">
    <name type="scientific">Pelagibacterium lentulum</name>
    <dbReference type="NCBI Taxonomy" id="2029865"/>
    <lineage>
        <taxon>Bacteria</taxon>
        <taxon>Pseudomonadati</taxon>
        <taxon>Pseudomonadota</taxon>
        <taxon>Alphaproteobacteria</taxon>
        <taxon>Hyphomicrobiales</taxon>
        <taxon>Devosiaceae</taxon>
        <taxon>Pelagibacterium</taxon>
    </lineage>
</organism>
<feature type="chain" id="PRO_5038139521" evidence="4">
    <location>
        <begin position="21"/>
        <end position="409"/>
    </location>
</feature>
<dbReference type="OrthoDB" id="9805950at2"/>
<comment type="similarity">
    <text evidence="2">Belongs to the bacterial solute-binding protein 1 family.</text>
</comment>
<gene>
    <name evidence="5" type="ORF">GCM10011499_32050</name>
</gene>
<evidence type="ECO:0000313" key="6">
    <source>
        <dbReference type="Proteomes" id="UP000596977"/>
    </source>
</evidence>
<feature type="signal peptide" evidence="4">
    <location>
        <begin position="1"/>
        <end position="20"/>
    </location>
</feature>
<dbReference type="Proteomes" id="UP000596977">
    <property type="component" value="Unassembled WGS sequence"/>
</dbReference>
<reference evidence="5 6" key="1">
    <citation type="journal article" date="2014" name="Int. J. Syst. Evol. Microbiol.">
        <title>Complete genome sequence of Corynebacterium casei LMG S-19264T (=DSM 44701T), isolated from a smear-ripened cheese.</title>
        <authorList>
            <consortium name="US DOE Joint Genome Institute (JGI-PGF)"/>
            <person name="Walter F."/>
            <person name="Albersmeier A."/>
            <person name="Kalinowski J."/>
            <person name="Ruckert C."/>
        </authorList>
    </citation>
    <scope>NUCLEOTIDE SEQUENCE [LARGE SCALE GENOMIC DNA]</scope>
    <source>
        <strain evidence="5 6">CGMCC 1.15896</strain>
    </source>
</reference>
<keyword evidence="6" id="KW-1185">Reference proteome</keyword>
<dbReference type="PANTHER" id="PTHR43649:SF12">
    <property type="entry name" value="DIACETYLCHITOBIOSE BINDING PROTEIN DASA"/>
    <property type="match status" value="1"/>
</dbReference>
<comment type="subcellular location">
    <subcellularLocation>
        <location evidence="1">Periplasm</location>
    </subcellularLocation>
</comment>
<evidence type="ECO:0000256" key="4">
    <source>
        <dbReference type="SAM" id="SignalP"/>
    </source>
</evidence>
<dbReference type="PANTHER" id="PTHR43649">
    <property type="entry name" value="ARABINOSE-BINDING PROTEIN-RELATED"/>
    <property type="match status" value="1"/>
</dbReference>
<dbReference type="Gene3D" id="3.40.190.10">
    <property type="entry name" value="Periplasmic binding protein-like II"/>
    <property type="match status" value="2"/>
</dbReference>
<comment type="caution">
    <text evidence="5">The sequence shown here is derived from an EMBL/GenBank/DDBJ whole genome shotgun (WGS) entry which is preliminary data.</text>
</comment>
<dbReference type="EMBL" id="BMKB01000005">
    <property type="protein sequence ID" value="GGA59482.1"/>
    <property type="molecule type" value="Genomic_DNA"/>
</dbReference>